<comment type="function">
    <text evidence="1 16">May be involved in the folding of the extracellular lipase during its passage through the periplasm.</text>
</comment>
<evidence type="ECO:0000256" key="17">
    <source>
        <dbReference type="SAM" id="Coils"/>
    </source>
</evidence>
<evidence type="ECO:0000256" key="13">
    <source>
        <dbReference type="ARBA" id="ARBA00030948"/>
    </source>
</evidence>
<organism evidence="18 19">
    <name type="scientific">Stutzerimonas stutzeri</name>
    <name type="common">Pseudomonas stutzeri</name>
    <dbReference type="NCBI Taxonomy" id="316"/>
    <lineage>
        <taxon>Bacteria</taxon>
        <taxon>Pseudomonadati</taxon>
        <taxon>Pseudomonadota</taxon>
        <taxon>Gammaproteobacteria</taxon>
        <taxon>Pseudomonadales</taxon>
        <taxon>Pseudomonadaceae</taxon>
        <taxon>Stutzerimonas</taxon>
    </lineage>
</organism>
<dbReference type="GO" id="GO:0005886">
    <property type="term" value="C:plasma membrane"/>
    <property type="evidence" value="ECO:0007669"/>
    <property type="project" value="UniProtKB-SubCell"/>
</dbReference>
<evidence type="ECO:0000256" key="1">
    <source>
        <dbReference type="ARBA" id="ARBA00003280"/>
    </source>
</evidence>
<keyword evidence="12 16" id="KW-0143">Chaperone</keyword>
<dbReference type="GO" id="GO:0016042">
    <property type="term" value="P:lipid catabolic process"/>
    <property type="evidence" value="ECO:0007669"/>
    <property type="project" value="UniProtKB-UniRule"/>
</dbReference>
<evidence type="ECO:0000256" key="2">
    <source>
        <dbReference type="ARBA" id="ARBA00004383"/>
    </source>
</evidence>
<comment type="similarity">
    <text evidence="3 16">Belongs to the lipase chaperone family.</text>
</comment>
<feature type="coiled-coil region" evidence="17">
    <location>
        <begin position="270"/>
        <end position="297"/>
    </location>
</feature>
<dbReference type="HAMAP" id="MF_00790">
    <property type="entry name" value="Lipase_chap"/>
    <property type="match status" value="1"/>
</dbReference>
<keyword evidence="11 16" id="KW-0472">Membrane</keyword>
<comment type="caution">
    <text evidence="18">The sequence shown here is derived from an EMBL/GenBank/DDBJ whole genome shotgun (WGS) entry which is preliminary data.</text>
</comment>
<dbReference type="RefSeq" id="WP_014596639.1">
    <property type="nucleotide sequence ID" value="NZ_CP140298.1"/>
</dbReference>
<evidence type="ECO:0000256" key="5">
    <source>
        <dbReference type="ARBA" id="ARBA00022475"/>
    </source>
</evidence>
<evidence type="ECO:0000256" key="8">
    <source>
        <dbReference type="ARBA" id="ARBA00022963"/>
    </source>
</evidence>
<evidence type="ECO:0000256" key="14">
    <source>
        <dbReference type="ARBA" id="ARBA00031542"/>
    </source>
</evidence>
<keyword evidence="17" id="KW-0175">Coiled coil</keyword>
<name>A0AA42KNQ0_STUST</name>
<keyword evidence="9 16" id="KW-1133">Transmembrane helix</keyword>
<protein>
    <recommendedName>
        <fullName evidence="4 16">Lipase chaperone</fullName>
    </recommendedName>
    <alternativeName>
        <fullName evidence="16">Lipase activator protein</fullName>
    </alternativeName>
    <alternativeName>
        <fullName evidence="15 16">lipase Foldase</fullName>
    </alternativeName>
    <alternativeName>
        <fullName evidence="13 16">lipase helper protein</fullName>
    </alternativeName>
    <alternativeName>
        <fullName evidence="14 16">lipase modulator</fullName>
    </alternativeName>
</protein>
<evidence type="ECO:0000256" key="4">
    <source>
        <dbReference type="ARBA" id="ARBA00019692"/>
    </source>
</evidence>
<evidence type="ECO:0000256" key="7">
    <source>
        <dbReference type="ARBA" id="ARBA00022692"/>
    </source>
</evidence>
<dbReference type="GO" id="GO:0006457">
    <property type="term" value="P:protein folding"/>
    <property type="evidence" value="ECO:0007669"/>
    <property type="project" value="UniProtKB-UniRule"/>
</dbReference>
<evidence type="ECO:0000256" key="3">
    <source>
        <dbReference type="ARBA" id="ARBA00010358"/>
    </source>
</evidence>
<dbReference type="EMBL" id="JAODZE010000004">
    <property type="protein sequence ID" value="MDH0145811.1"/>
    <property type="molecule type" value="Genomic_DNA"/>
</dbReference>
<proteinExistence type="inferred from homology"/>
<dbReference type="InterPro" id="IPR004961">
    <property type="entry name" value="Lipase_chaperone"/>
</dbReference>
<evidence type="ECO:0000256" key="10">
    <source>
        <dbReference type="ARBA" id="ARBA00023098"/>
    </source>
</evidence>
<keyword evidence="7 16" id="KW-0812">Transmembrane</keyword>
<reference evidence="18" key="1">
    <citation type="submission" date="2022-09" db="EMBL/GenBank/DDBJ databases">
        <title>Intensive care unit water sources are persistently colonized with multi-drug resistant bacteria and are the site of extensive horizontal gene transfer of antibiotic resistance genes.</title>
        <authorList>
            <person name="Diorio-Toth L."/>
        </authorList>
    </citation>
    <scope>NUCLEOTIDE SEQUENCE</scope>
    <source>
        <strain evidence="18">GD04147</strain>
    </source>
</reference>
<keyword evidence="6 16" id="KW-0997">Cell inner membrane</keyword>
<keyword evidence="10 16" id="KW-0443">Lipid metabolism</keyword>
<evidence type="ECO:0000256" key="9">
    <source>
        <dbReference type="ARBA" id="ARBA00022989"/>
    </source>
</evidence>
<dbReference type="Pfam" id="PF03280">
    <property type="entry name" value="Lipase_chap"/>
    <property type="match status" value="1"/>
</dbReference>
<dbReference type="Proteomes" id="UP001158076">
    <property type="component" value="Unassembled WGS sequence"/>
</dbReference>
<gene>
    <name evidence="16" type="primary">lifO</name>
    <name evidence="18" type="ORF">N7335_05345</name>
</gene>
<evidence type="ECO:0000313" key="18">
    <source>
        <dbReference type="EMBL" id="MDH0145811.1"/>
    </source>
</evidence>
<evidence type="ECO:0000256" key="12">
    <source>
        <dbReference type="ARBA" id="ARBA00023186"/>
    </source>
</evidence>
<keyword evidence="5 16" id="KW-1003">Cell membrane</keyword>
<evidence type="ECO:0000313" key="19">
    <source>
        <dbReference type="Proteomes" id="UP001158076"/>
    </source>
</evidence>
<dbReference type="NCBIfam" id="NF002334">
    <property type="entry name" value="PRK01294.1-2"/>
    <property type="match status" value="1"/>
</dbReference>
<accession>A0AA42KNQ0</accession>
<evidence type="ECO:0000256" key="15">
    <source>
        <dbReference type="ARBA" id="ARBA00033028"/>
    </source>
</evidence>
<evidence type="ECO:0000256" key="16">
    <source>
        <dbReference type="HAMAP-Rule" id="MF_00790"/>
    </source>
</evidence>
<comment type="subcellular location">
    <subcellularLocation>
        <location evidence="2">Cell inner membrane</location>
        <topology evidence="2">Single-pass membrane protein</topology>
        <orientation evidence="2">Periplasmic side</orientation>
    </subcellularLocation>
</comment>
<keyword evidence="8 16" id="KW-0442">Lipid degradation</keyword>
<evidence type="ECO:0000256" key="11">
    <source>
        <dbReference type="ARBA" id="ARBA00023136"/>
    </source>
</evidence>
<dbReference type="GO" id="GO:0051082">
    <property type="term" value="F:unfolded protein binding"/>
    <property type="evidence" value="ECO:0007669"/>
    <property type="project" value="UniProtKB-UniRule"/>
</dbReference>
<dbReference type="AlphaFoldDB" id="A0AA42KNQ0"/>
<dbReference type="SUPFAM" id="SSF158855">
    <property type="entry name" value="Lipase chaperone-like"/>
    <property type="match status" value="1"/>
</dbReference>
<sequence>MSRSILLLPLAIALGLGFFIARPESTVTPVAEAPASSPAANLTAARPAQRTATGAAPQVMAKLPASFTGTEVDGQFQLDAAGNLIIGPELRQLFDYFLSAIGEEPLTQSIERLRRHIAAQLPEPAQAQALAVLNQYLNYKRQLVDFEAQHPRVADLASMRDRLSAVRALRARALDPATHQAFFGLEEAYDHFSLERLAIRFDPALDSDAKGRAIDQLRAGLPAELQDLLIPQLQTELREQTTALLANGAGPQQLRQLRQQLVGSEAADRLEALDLQRRQWQQRVASYQQERTRIETARGLDEVERRAAVERLEAQRFSDSERLRLLAVVQEDRTR</sequence>
<evidence type="ECO:0000256" key="6">
    <source>
        <dbReference type="ARBA" id="ARBA00022519"/>
    </source>
</evidence>